<accession>A0A1I5TK12</accession>
<feature type="region of interest" description="Disordered" evidence="7">
    <location>
        <begin position="1"/>
        <end position="22"/>
    </location>
</feature>
<evidence type="ECO:0000256" key="7">
    <source>
        <dbReference type="SAM" id="MobiDB-lite"/>
    </source>
</evidence>
<dbReference type="STRING" id="1465490.SAMN05444277_102165"/>
<keyword evidence="4" id="KW-0694">RNA-binding</keyword>
<evidence type="ECO:0000313" key="8">
    <source>
        <dbReference type="EMBL" id="SFP83201.1"/>
    </source>
</evidence>
<organism evidence="8 9">
    <name type="scientific">Parafilimonas terrae</name>
    <dbReference type="NCBI Taxonomy" id="1465490"/>
    <lineage>
        <taxon>Bacteria</taxon>
        <taxon>Pseudomonadati</taxon>
        <taxon>Bacteroidota</taxon>
        <taxon>Chitinophagia</taxon>
        <taxon>Chitinophagales</taxon>
        <taxon>Chitinophagaceae</taxon>
        <taxon>Parafilimonas</taxon>
    </lineage>
</organism>
<evidence type="ECO:0000256" key="4">
    <source>
        <dbReference type="ARBA" id="ARBA00022884"/>
    </source>
</evidence>
<keyword evidence="5" id="KW-0051">Antiviral defense</keyword>
<gene>
    <name evidence="8" type="ORF">SAMN05444277_102165</name>
</gene>
<sequence length="156" mass="17816">MSKDYNKNHNRNQKPNSSDSISKIADKYTPAIKNMLLFEESSTAEIKAGIESIKSLMEKNSGITAHQIRNIFSLIKDLKEKDAVKKLNELQLLRPKLAYIGARQKDDDGKIIITVLDDVIKSIDLSQDKEKISKKINGLHYIMESMVAYHKFYSKD</sequence>
<reference evidence="8 9" key="1">
    <citation type="submission" date="2016-10" db="EMBL/GenBank/DDBJ databases">
        <authorList>
            <person name="de Groot N.N."/>
        </authorList>
    </citation>
    <scope>NUCLEOTIDE SEQUENCE [LARGE SCALE GENOMIC DNA]</scope>
    <source>
        <strain evidence="8 9">DSM 28286</strain>
    </source>
</reference>
<dbReference type="Proteomes" id="UP000199031">
    <property type="component" value="Unassembled WGS sequence"/>
</dbReference>
<dbReference type="RefSeq" id="WP_090655746.1">
    <property type="nucleotide sequence ID" value="NZ_FOXQ01000002.1"/>
</dbReference>
<evidence type="ECO:0000256" key="5">
    <source>
        <dbReference type="ARBA" id="ARBA00023118"/>
    </source>
</evidence>
<dbReference type="Pfam" id="PF03750">
    <property type="entry name" value="Csm2_III-A"/>
    <property type="match status" value="1"/>
</dbReference>
<proteinExistence type="inferred from homology"/>
<comment type="similarity">
    <text evidence="2">Belongs to the CRISPR-associated Csm2 family.</text>
</comment>
<protein>
    <recommendedName>
        <fullName evidence="3">CRISPR system Cms protein Csm2</fullName>
    </recommendedName>
    <alternativeName>
        <fullName evidence="6">CRISPR type III A-associated protein Csm2</fullName>
    </alternativeName>
</protein>
<dbReference type="NCBIfam" id="TIGR01870">
    <property type="entry name" value="cas_TM1810_Csm2"/>
    <property type="match status" value="1"/>
</dbReference>
<dbReference type="GO" id="GO:0051607">
    <property type="term" value="P:defense response to virus"/>
    <property type="evidence" value="ECO:0007669"/>
    <property type="project" value="UniProtKB-KW"/>
</dbReference>
<keyword evidence="9" id="KW-1185">Reference proteome</keyword>
<name>A0A1I5TK12_9BACT</name>
<dbReference type="GO" id="GO:0003723">
    <property type="term" value="F:RNA binding"/>
    <property type="evidence" value="ECO:0007669"/>
    <property type="project" value="UniProtKB-KW"/>
</dbReference>
<evidence type="ECO:0000256" key="6">
    <source>
        <dbReference type="ARBA" id="ARBA00031723"/>
    </source>
</evidence>
<dbReference type="InterPro" id="IPR010149">
    <property type="entry name" value="CRISPR-assoc_prot_Csm2_III-A"/>
</dbReference>
<comment type="function">
    <text evidence="1">This subunit may be involved in monitoring complementarity of crRNA and target RNA.</text>
</comment>
<evidence type="ECO:0000256" key="1">
    <source>
        <dbReference type="ARBA" id="ARBA00003640"/>
    </source>
</evidence>
<dbReference type="EMBL" id="FOXQ01000002">
    <property type="protein sequence ID" value="SFP83201.1"/>
    <property type="molecule type" value="Genomic_DNA"/>
</dbReference>
<evidence type="ECO:0000256" key="2">
    <source>
        <dbReference type="ARBA" id="ARBA00006896"/>
    </source>
</evidence>
<dbReference type="OrthoDB" id="1120065at2"/>
<evidence type="ECO:0000256" key="3">
    <source>
        <dbReference type="ARBA" id="ARBA00016118"/>
    </source>
</evidence>
<evidence type="ECO:0000313" key="9">
    <source>
        <dbReference type="Proteomes" id="UP000199031"/>
    </source>
</evidence>
<dbReference type="AlphaFoldDB" id="A0A1I5TK12"/>